<dbReference type="Proteomes" id="UP001597260">
    <property type="component" value="Unassembled WGS sequence"/>
</dbReference>
<comment type="caution">
    <text evidence="1">The sequence shown here is derived from an EMBL/GenBank/DDBJ whole genome shotgun (WGS) entry which is preliminary data.</text>
</comment>
<keyword evidence="2" id="KW-1185">Reference proteome</keyword>
<evidence type="ECO:0000313" key="2">
    <source>
        <dbReference type="Proteomes" id="UP001597260"/>
    </source>
</evidence>
<gene>
    <name evidence="1" type="ORF">ACFQ4H_14755</name>
</gene>
<name>A0ABW3YFX6_9ACTN</name>
<accession>A0ABW3YFX6</accession>
<dbReference type="RefSeq" id="WP_377571239.1">
    <property type="nucleotide sequence ID" value="NZ_JBHTMP010000019.1"/>
</dbReference>
<organism evidence="1 2">
    <name type="scientific">Micromonospora sonneratiae</name>
    <dbReference type="NCBI Taxonomy" id="1184706"/>
    <lineage>
        <taxon>Bacteria</taxon>
        <taxon>Bacillati</taxon>
        <taxon>Actinomycetota</taxon>
        <taxon>Actinomycetes</taxon>
        <taxon>Micromonosporales</taxon>
        <taxon>Micromonosporaceae</taxon>
        <taxon>Micromonospora</taxon>
    </lineage>
</organism>
<evidence type="ECO:0000313" key="1">
    <source>
        <dbReference type="EMBL" id="MFD1322355.1"/>
    </source>
</evidence>
<protein>
    <submittedName>
        <fullName evidence="1">Uncharacterized protein</fullName>
    </submittedName>
</protein>
<dbReference type="EMBL" id="JBHTMP010000019">
    <property type="protein sequence ID" value="MFD1322355.1"/>
    <property type="molecule type" value="Genomic_DNA"/>
</dbReference>
<proteinExistence type="predicted"/>
<sequence length="699" mass="77025">MTLGMFTPPVMVCDHCEGKTRTLALCRCVRWGDHFLIDATGDKIDQLRADGQAYQDCEVCGGSRYVAHDCMQCDRTGQRRTQLVLTMVNLDTGVVRSANVVPGGVEPRRNLGGRWELALSPIIAALVSEAGVVHWRDLDNPGRPADSFTILLPTDWRPDLPAADRQLLEGTAIARHCWFPWRLYLGRQTPAPVRDLNADLGRLCHLADLLCLDLVVEARRVIRGEPNWDIRYEIPGGQAPAEQRGWADDLPTAVAATTVDKAMYGLTDRSQTAPAYYLKPNRPERFDPPAVDVDQVERRIVADLYGIGGEAPGAQAIWRHGRWHHTRLGTAATIEVLTQENTGQVVRKSITPLARTWEPPAPAWQGDPIPYGPCPDCDPDHRLRACTCTIGNEPPDPGCPNCSGAGYAPAVGACHTCRDSHRSYHGTVITLTDLDNATVHLNWLPPDQPINIPQVAVQPGGKPVFQLPVNYRLEHWAEIIDARPADLTHLDGAQHIDQALREGVVTIDHSRVDPLAQFIADASHGQPAARLLINTARPAAPPVTELIRLALGLHQTLVLTVEDHQLNQHDPRWIHGESWNIEMLPPEKMINTDMRAYRPTVEAAAAYFLEYLENAVCNAVPADPRQGIRVPQTPQPATPVEDPVPLLRRLARFYAGRPVSIRYHHAGCHLYLHESGGLRHLVTAPTATIALTALGLGKP</sequence>
<reference evidence="2" key="1">
    <citation type="journal article" date="2019" name="Int. J. Syst. Evol. Microbiol.">
        <title>The Global Catalogue of Microorganisms (GCM) 10K type strain sequencing project: providing services to taxonomists for standard genome sequencing and annotation.</title>
        <authorList>
            <consortium name="The Broad Institute Genomics Platform"/>
            <consortium name="The Broad Institute Genome Sequencing Center for Infectious Disease"/>
            <person name="Wu L."/>
            <person name="Ma J."/>
        </authorList>
    </citation>
    <scope>NUCLEOTIDE SEQUENCE [LARGE SCALE GENOMIC DNA]</scope>
    <source>
        <strain evidence="2">JCM 31037</strain>
    </source>
</reference>